<organism evidence="2 3">
    <name type="scientific">Scheffersomyces spartinae</name>
    <dbReference type="NCBI Taxonomy" id="45513"/>
    <lineage>
        <taxon>Eukaryota</taxon>
        <taxon>Fungi</taxon>
        <taxon>Dikarya</taxon>
        <taxon>Ascomycota</taxon>
        <taxon>Saccharomycotina</taxon>
        <taxon>Pichiomycetes</taxon>
        <taxon>Debaryomycetaceae</taxon>
        <taxon>Scheffersomyces</taxon>
    </lineage>
</organism>
<feature type="compositionally biased region" description="Acidic residues" evidence="1">
    <location>
        <begin position="421"/>
        <end position="432"/>
    </location>
</feature>
<sequence>MGLLFMAVKRKAGPTASTTSVGSVGSLEHPALSLSNIFNNEEITQLQKLHPIHLPNTSDTSINRNGTDYVYVINWLYQCRGFVKLQSEYFDVDLFEMELLDSSHSSDINVFSNRLRLNLISTLQSSKLSSLANFEAIFRLWFGIDTPLGGIDEEDENDINGGDVNVVKVDTGTGPLPTFNSLNINDKFTILAIIMRYISDYLAFRTFIDKSGLSVEQLRITPFFIHTSAPGTVEEYYHLFDNTRLYKRTIKHSPVTIPRKRSETKGSSTYNFDVVSIAFELFYNDIYEFNEYYKNNVVKSKTKLARAIGSQLKSHLDQMFQLELKKRKVLAARRKELQMATLLATRKRSSRLEAKEMKRQEEEDERLKLQEEELKIAGLRRLEKRRLLQEKLEQEKVQNSREHRLKLRQAQSTQQTPEPEVGPEVEPEVEPEAEPKVEIAAEPVESNDSTATELHPIEPQSHVIHSGYPLMSNGEMSYHS</sequence>
<evidence type="ECO:0000256" key="1">
    <source>
        <dbReference type="SAM" id="MobiDB-lite"/>
    </source>
</evidence>
<proteinExistence type="predicted"/>
<protein>
    <submittedName>
        <fullName evidence="2">Uncharacterized protein</fullName>
    </submittedName>
</protein>
<dbReference type="OrthoDB" id="303107at2759"/>
<dbReference type="EMBL" id="JAHMUF010000012">
    <property type="protein sequence ID" value="KAG7193325.1"/>
    <property type="molecule type" value="Genomic_DNA"/>
</dbReference>
<evidence type="ECO:0000313" key="2">
    <source>
        <dbReference type="EMBL" id="KAG7193325.1"/>
    </source>
</evidence>
<accession>A0A9P7V943</accession>
<dbReference type="Proteomes" id="UP000790833">
    <property type="component" value="Unassembled WGS sequence"/>
</dbReference>
<feature type="region of interest" description="Disordered" evidence="1">
    <location>
        <begin position="394"/>
        <end position="480"/>
    </location>
</feature>
<dbReference type="AlphaFoldDB" id="A0A9P7V943"/>
<keyword evidence="3" id="KW-1185">Reference proteome</keyword>
<dbReference type="RefSeq" id="XP_043048873.1">
    <property type="nucleotide sequence ID" value="XM_043191566.1"/>
</dbReference>
<gene>
    <name evidence="2" type="ORF">KQ657_000741</name>
</gene>
<dbReference type="GeneID" id="66114115"/>
<comment type="caution">
    <text evidence="2">The sequence shown here is derived from an EMBL/GenBank/DDBJ whole genome shotgun (WGS) entry which is preliminary data.</text>
</comment>
<evidence type="ECO:0000313" key="3">
    <source>
        <dbReference type="Proteomes" id="UP000790833"/>
    </source>
</evidence>
<reference evidence="2" key="1">
    <citation type="submission" date="2021-03" db="EMBL/GenBank/DDBJ databases">
        <authorList>
            <person name="Palmer J.M."/>
        </authorList>
    </citation>
    <scope>NUCLEOTIDE SEQUENCE</scope>
    <source>
        <strain evidence="2">ARV_011</strain>
    </source>
</reference>
<name>A0A9P7V943_9ASCO</name>